<evidence type="ECO:0000313" key="1">
    <source>
        <dbReference type="EMBL" id="SPH21471.1"/>
    </source>
</evidence>
<name>A0A2R8BEI2_9RHOB</name>
<gene>
    <name evidence="1" type="ORF">ASD8599_02223</name>
</gene>
<dbReference type="Proteomes" id="UP000244880">
    <property type="component" value="Unassembled WGS sequence"/>
</dbReference>
<dbReference type="EMBL" id="OMOR01000001">
    <property type="protein sequence ID" value="SPH21471.1"/>
    <property type="molecule type" value="Genomic_DNA"/>
</dbReference>
<evidence type="ECO:0000313" key="2">
    <source>
        <dbReference type="Proteomes" id="UP000244880"/>
    </source>
</evidence>
<keyword evidence="2" id="KW-1185">Reference proteome</keyword>
<proteinExistence type="predicted"/>
<reference evidence="1 2" key="1">
    <citation type="submission" date="2018-03" db="EMBL/GenBank/DDBJ databases">
        <authorList>
            <person name="Keele B.F."/>
        </authorList>
    </citation>
    <scope>NUCLEOTIDE SEQUENCE [LARGE SCALE GENOMIC DNA]</scope>
    <source>
        <strain evidence="1 2">CECT 8599</strain>
    </source>
</reference>
<accession>A0A2R8BEI2</accession>
<organism evidence="1 2">
    <name type="scientific">Ascidiaceihabitans donghaensis</name>
    <dbReference type="NCBI Taxonomy" id="1510460"/>
    <lineage>
        <taxon>Bacteria</taxon>
        <taxon>Pseudomonadati</taxon>
        <taxon>Pseudomonadota</taxon>
        <taxon>Alphaproteobacteria</taxon>
        <taxon>Rhodobacterales</taxon>
        <taxon>Paracoccaceae</taxon>
        <taxon>Ascidiaceihabitans</taxon>
    </lineage>
</organism>
<dbReference type="AlphaFoldDB" id="A0A2R8BEI2"/>
<dbReference type="Pfam" id="PF12073">
    <property type="entry name" value="DUF3553"/>
    <property type="match status" value="1"/>
</dbReference>
<evidence type="ECO:0008006" key="3">
    <source>
        <dbReference type="Google" id="ProtNLM"/>
    </source>
</evidence>
<protein>
    <recommendedName>
        <fullName evidence="3">DUF3553 domain-containing protein</fullName>
    </recommendedName>
</protein>
<dbReference type="InterPro" id="IPR021938">
    <property type="entry name" value="DUF3553"/>
</dbReference>
<dbReference type="RefSeq" id="WP_108828551.1">
    <property type="nucleotide sequence ID" value="NZ_OMOR01000001.1"/>
</dbReference>
<dbReference type="OrthoDB" id="7361229at2"/>
<sequence length="62" mass="6756">MEDLNAILAPGMLVRHPDHSDWGTGQVQSNISGRVTVNFRHQGKITIDSSRVPLVPVFDGST</sequence>